<dbReference type="CDD" id="cd03809">
    <property type="entry name" value="GT4_MtfB-like"/>
    <property type="match status" value="1"/>
</dbReference>
<dbReference type="Proteomes" id="UP000271573">
    <property type="component" value="Chromosome"/>
</dbReference>
<dbReference type="GO" id="GO:0016757">
    <property type="term" value="F:glycosyltransferase activity"/>
    <property type="evidence" value="ECO:0007669"/>
    <property type="project" value="UniProtKB-KW"/>
</dbReference>
<dbReference type="GO" id="GO:0009103">
    <property type="term" value="P:lipopolysaccharide biosynthetic process"/>
    <property type="evidence" value="ECO:0007669"/>
    <property type="project" value="TreeGrafter"/>
</dbReference>
<dbReference type="AlphaFoldDB" id="A0A3G9IFB0"/>
<proteinExistence type="predicted"/>
<dbReference type="Gene3D" id="3.40.50.2000">
    <property type="entry name" value="Glycogen Phosphorylase B"/>
    <property type="match status" value="2"/>
</dbReference>
<accession>A0A3G9IFB0</accession>
<evidence type="ECO:0000313" key="5">
    <source>
        <dbReference type="Proteomes" id="UP000271573"/>
    </source>
</evidence>
<dbReference type="EMBL" id="AP019307">
    <property type="protein sequence ID" value="BBH17096.1"/>
    <property type="molecule type" value="Genomic_DNA"/>
</dbReference>
<reference evidence="4 5" key="1">
    <citation type="submission" date="2018-11" db="EMBL/GenBank/DDBJ databases">
        <title>Complete genome sequence of Nocardioides baekrokdamisoli strain KCTC 39748.</title>
        <authorList>
            <person name="Kang S.W."/>
            <person name="Lee K.C."/>
            <person name="Kim K.K."/>
            <person name="Kim J.S."/>
            <person name="Kim D.S."/>
            <person name="Ko S.H."/>
            <person name="Yang S.H."/>
            <person name="Shin Y.K."/>
            <person name="Lee J.S."/>
        </authorList>
    </citation>
    <scope>NUCLEOTIDE SEQUENCE [LARGE SCALE GENOMIC DNA]</scope>
    <source>
        <strain evidence="4 5">KCTC 39748</strain>
    </source>
</reference>
<protein>
    <submittedName>
        <fullName evidence="4">Glycosyl transferase family 1</fullName>
    </submittedName>
</protein>
<organism evidence="4 5">
    <name type="scientific">Nocardioides baekrokdamisoli</name>
    <dbReference type="NCBI Taxonomy" id="1804624"/>
    <lineage>
        <taxon>Bacteria</taxon>
        <taxon>Bacillati</taxon>
        <taxon>Actinomycetota</taxon>
        <taxon>Actinomycetes</taxon>
        <taxon>Propionibacteriales</taxon>
        <taxon>Nocardioidaceae</taxon>
        <taxon>Nocardioides</taxon>
    </lineage>
</organism>
<evidence type="ECO:0000259" key="3">
    <source>
        <dbReference type="Pfam" id="PF13439"/>
    </source>
</evidence>
<sequence>MNGRFLTHPITGVERFATEITRRLLVARPDTVVVAPAGVSRPQWVPVESWRTTGRLHGHAWEQIELPAYLRRLGRPVLIGLCNTGPITYRRQVASHHDVGYLRLPSNYSWRFRTWYRVMAWLLLRVSAAVVTVSEFSRRELAEAYGIQRSKILVVPNAVGPEFSPGLQERGAYAVAVGSPSERKNIARLVEAWEHVHQQTGIELRIVGDPLLVAGSAGGLAARPGVVMVGRVTDDELIALYRGARLSILPSLYEGFGLPILESQACGCPVIAADAASLPEVLDGSGLLFDPYDSSAITDAALRVLTDPLLAGELAEAGERNVRRFSWDDSMRQVLAAAEAPS</sequence>
<dbReference type="InterPro" id="IPR028098">
    <property type="entry name" value="Glyco_trans_4-like_N"/>
</dbReference>
<dbReference type="PANTHER" id="PTHR46401">
    <property type="entry name" value="GLYCOSYLTRANSFERASE WBBK-RELATED"/>
    <property type="match status" value="1"/>
</dbReference>
<dbReference type="SUPFAM" id="SSF53756">
    <property type="entry name" value="UDP-Glycosyltransferase/glycogen phosphorylase"/>
    <property type="match status" value="1"/>
</dbReference>
<dbReference type="Pfam" id="PF13439">
    <property type="entry name" value="Glyco_transf_4"/>
    <property type="match status" value="1"/>
</dbReference>
<name>A0A3G9IFB0_9ACTN</name>
<evidence type="ECO:0000256" key="2">
    <source>
        <dbReference type="ARBA" id="ARBA00022679"/>
    </source>
</evidence>
<feature type="domain" description="Glycosyltransferase subfamily 4-like N-terminal" evidence="3">
    <location>
        <begin position="11"/>
        <end position="162"/>
    </location>
</feature>
<keyword evidence="2 4" id="KW-0808">Transferase</keyword>
<evidence type="ECO:0000256" key="1">
    <source>
        <dbReference type="ARBA" id="ARBA00022676"/>
    </source>
</evidence>
<dbReference type="PANTHER" id="PTHR46401:SF2">
    <property type="entry name" value="GLYCOSYLTRANSFERASE WBBK-RELATED"/>
    <property type="match status" value="1"/>
</dbReference>
<dbReference type="KEGG" id="nbe:Back2_13830"/>
<keyword evidence="1" id="KW-0328">Glycosyltransferase</keyword>
<keyword evidence="5" id="KW-1185">Reference proteome</keyword>
<evidence type="ECO:0000313" key="4">
    <source>
        <dbReference type="EMBL" id="BBH17096.1"/>
    </source>
</evidence>
<dbReference type="Pfam" id="PF13692">
    <property type="entry name" value="Glyco_trans_1_4"/>
    <property type="match status" value="1"/>
</dbReference>
<gene>
    <name evidence="4" type="ORF">Back2_13830</name>
</gene>